<protein>
    <recommendedName>
        <fullName evidence="2">histidine kinase</fullName>
        <ecNumber evidence="2">2.7.13.3</ecNumber>
    </recommendedName>
</protein>
<dbReference type="InterPro" id="IPR004358">
    <property type="entry name" value="Sig_transdc_His_kin-like_C"/>
</dbReference>
<dbReference type="Gene3D" id="3.30.565.10">
    <property type="entry name" value="Histidine kinase-like ATPase, C-terminal domain"/>
    <property type="match status" value="1"/>
</dbReference>
<dbReference type="PRINTS" id="PR00344">
    <property type="entry name" value="BCTRLSENSOR"/>
</dbReference>
<evidence type="ECO:0000256" key="2">
    <source>
        <dbReference type="ARBA" id="ARBA00012438"/>
    </source>
</evidence>
<evidence type="ECO:0000259" key="8">
    <source>
        <dbReference type="PROSITE" id="PS50113"/>
    </source>
</evidence>
<dbReference type="CDD" id="cd00075">
    <property type="entry name" value="HATPase"/>
    <property type="match status" value="1"/>
</dbReference>
<dbReference type="EMBL" id="QMDW01000027">
    <property type="protein sequence ID" value="RJX48017.1"/>
    <property type="molecule type" value="Genomic_DNA"/>
</dbReference>
<dbReference type="SMART" id="SM00387">
    <property type="entry name" value="HATPase_c"/>
    <property type="match status" value="1"/>
</dbReference>
<proteinExistence type="predicted"/>
<evidence type="ECO:0000256" key="1">
    <source>
        <dbReference type="ARBA" id="ARBA00000085"/>
    </source>
</evidence>
<feature type="domain" description="Histidine kinase" evidence="7">
    <location>
        <begin position="121"/>
        <end position="309"/>
    </location>
</feature>
<keyword evidence="5 9" id="KW-0418">Kinase</keyword>
<feature type="domain" description="PAC" evidence="8">
    <location>
        <begin position="57"/>
        <end position="110"/>
    </location>
</feature>
<name>A0A3A6PZG2_9EURY</name>
<dbReference type="PANTHER" id="PTHR43711">
    <property type="entry name" value="TWO-COMPONENT HISTIDINE KINASE"/>
    <property type="match status" value="1"/>
</dbReference>
<gene>
    <name evidence="9" type="ORF">DP106_13440</name>
</gene>
<dbReference type="InterPro" id="IPR005467">
    <property type="entry name" value="His_kinase_dom"/>
</dbReference>
<dbReference type="OrthoDB" id="8127at2157"/>
<dbReference type="Proteomes" id="UP000281564">
    <property type="component" value="Unassembled WGS sequence"/>
</dbReference>
<dbReference type="Pfam" id="PF02518">
    <property type="entry name" value="HATPase_c"/>
    <property type="match status" value="1"/>
</dbReference>
<dbReference type="PANTHER" id="PTHR43711:SF1">
    <property type="entry name" value="HISTIDINE KINASE 1"/>
    <property type="match status" value="1"/>
</dbReference>
<dbReference type="InterPro" id="IPR003661">
    <property type="entry name" value="HisK_dim/P_dom"/>
</dbReference>
<dbReference type="EC" id="2.7.13.3" evidence="2"/>
<keyword evidence="4" id="KW-0808">Transferase</keyword>
<keyword evidence="6" id="KW-0902">Two-component regulatory system</keyword>
<dbReference type="Gene3D" id="1.10.287.130">
    <property type="match status" value="1"/>
</dbReference>
<dbReference type="InterPro" id="IPR036890">
    <property type="entry name" value="HATPase_C_sf"/>
</dbReference>
<dbReference type="AlphaFoldDB" id="A0A3A6PZG2"/>
<dbReference type="GO" id="GO:0000155">
    <property type="term" value="F:phosphorelay sensor kinase activity"/>
    <property type="evidence" value="ECO:0007669"/>
    <property type="project" value="InterPro"/>
</dbReference>
<dbReference type="InterPro" id="IPR001610">
    <property type="entry name" value="PAC"/>
</dbReference>
<dbReference type="NCBIfam" id="TIGR00229">
    <property type="entry name" value="sensory_box"/>
    <property type="match status" value="1"/>
</dbReference>
<dbReference type="InterPro" id="IPR000700">
    <property type="entry name" value="PAS-assoc_C"/>
</dbReference>
<dbReference type="PROSITE" id="PS50113">
    <property type="entry name" value="PAC"/>
    <property type="match status" value="1"/>
</dbReference>
<dbReference type="SMART" id="SM00388">
    <property type="entry name" value="HisKA"/>
    <property type="match status" value="1"/>
</dbReference>
<dbReference type="InterPro" id="IPR050736">
    <property type="entry name" value="Sensor_HK_Regulatory"/>
</dbReference>
<evidence type="ECO:0000256" key="4">
    <source>
        <dbReference type="ARBA" id="ARBA00022679"/>
    </source>
</evidence>
<keyword evidence="3" id="KW-0597">Phosphoprotein</keyword>
<dbReference type="InterPro" id="IPR035965">
    <property type="entry name" value="PAS-like_dom_sf"/>
</dbReference>
<evidence type="ECO:0000256" key="3">
    <source>
        <dbReference type="ARBA" id="ARBA00022553"/>
    </source>
</evidence>
<evidence type="ECO:0000256" key="6">
    <source>
        <dbReference type="ARBA" id="ARBA00023012"/>
    </source>
</evidence>
<evidence type="ECO:0000259" key="7">
    <source>
        <dbReference type="PROSITE" id="PS50109"/>
    </source>
</evidence>
<evidence type="ECO:0000256" key="5">
    <source>
        <dbReference type="ARBA" id="ARBA00022777"/>
    </source>
</evidence>
<dbReference type="SMART" id="SM00086">
    <property type="entry name" value="PAC"/>
    <property type="match status" value="1"/>
</dbReference>
<organism evidence="9 10">
    <name type="scientific">Halonotius pteroides</name>
    <dbReference type="NCBI Taxonomy" id="268735"/>
    <lineage>
        <taxon>Archaea</taxon>
        <taxon>Methanobacteriati</taxon>
        <taxon>Methanobacteriota</taxon>
        <taxon>Stenosarchaea group</taxon>
        <taxon>Halobacteria</taxon>
        <taxon>Halobacteriales</taxon>
        <taxon>Haloferacaceae</taxon>
        <taxon>Halonotius</taxon>
    </lineage>
</organism>
<evidence type="ECO:0000313" key="10">
    <source>
        <dbReference type="Proteomes" id="UP000281564"/>
    </source>
</evidence>
<comment type="caution">
    <text evidence="9">The sequence shown here is derived from an EMBL/GenBank/DDBJ whole genome shotgun (WGS) entry which is preliminary data.</text>
</comment>
<dbReference type="Pfam" id="PF00512">
    <property type="entry name" value="HisKA"/>
    <property type="match status" value="1"/>
</dbReference>
<reference evidence="9 10" key="1">
    <citation type="submission" date="2018-06" db="EMBL/GenBank/DDBJ databases">
        <title>Halonotius sp. F13-13 a new haloarchaeeon isolated from a solar saltern from Isla Cristina, Huelva, Spain.</title>
        <authorList>
            <person name="Duran-Viseras A."/>
            <person name="Sanchez-Porro C."/>
            <person name="Ventosa A."/>
        </authorList>
    </citation>
    <scope>NUCLEOTIDE SEQUENCE [LARGE SCALE GENOMIC DNA]</scope>
    <source>
        <strain evidence="9 10">CECT 7525</strain>
    </source>
</reference>
<keyword evidence="10" id="KW-1185">Reference proteome</keyword>
<dbReference type="SUPFAM" id="SSF55874">
    <property type="entry name" value="ATPase domain of HSP90 chaperone/DNA topoisomerase II/histidine kinase"/>
    <property type="match status" value="1"/>
</dbReference>
<accession>A0A3A6PZG2</accession>
<dbReference type="CDD" id="cd00082">
    <property type="entry name" value="HisKA"/>
    <property type="match status" value="1"/>
</dbReference>
<dbReference type="InterPro" id="IPR003594">
    <property type="entry name" value="HATPase_dom"/>
</dbReference>
<dbReference type="Gene3D" id="3.30.450.20">
    <property type="entry name" value="PAS domain"/>
    <property type="match status" value="1"/>
</dbReference>
<dbReference type="SUPFAM" id="SSF47384">
    <property type="entry name" value="Homodimeric domain of signal transducing histidine kinase"/>
    <property type="match status" value="1"/>
</dbReference>
<sequence>MQTDHVEFNEEWAAMLGHSLDEIEPHLQAWKSRVHPDDIDAAEAALNDHIAGKTDFYTTEHRMETADGDWKWIRDVGKIFQRNEKGDPVRAVGIHIDIHESKSYQQSLEQERDRLDRFASIVSHDLRNPLNVAQGRISLAQKTCETEHLDAATKAVDRSLELIEDMLDLARAGQTICETEPVAIHDTAQACWDTVETADAEIRVDLNSIIQADRSRLHQLLENLFYNAVEHGRKDVTVRVGCISGGFYIEDDGPGIPRDKRQDVWESGYSGRKDGTGFGLAIAKEVVTAHDWEVRITEGSDGGARFEITDVEIIDE</sequence>
<dbReference type="CDD" id="cd00130">
    <property type="entry name" value="PAS"/>
    <property type="match status" value="1"/>
</dbReference>
<dbReference type="Pfam" id="PF08447">
    <property type="entry name" value="PAS_3"/>
    <property type="match status" value="1"/>
</dbReference>
<dbReference type="SUPFAM" id="SSF55785">
    <property type="entry name" value="PYP-like sensor domain (PAS domain)"/>
    <property type="match status" value="1"/>
</dbReference>
<dbReference type="PROSITE" id="PS50109">
    <property type="entry name" value="HIS_KIN"/>
    <property type="match status" value="1"/>
</dbReference>
<comment type="catalytic activity">
    <reaction evidence="1">
        <text>ATP + protein L-histidine = ADP + protein N-phospho-L-histidine.</text>
        <dbReference type="EC" id="2.7.13.3"/>
    </reaction>
</comment>
<evidence type="ECO:0000313" key="9">
    <source>
        <dbReference type="EMBL" id="RJX48017.1"/>
    </source>
</evidence>
<dbReference type="InterPro" id="IPR013655">
    <property type="entry name" value="PAS_fold_3"/>
</dbReference>
<dbReference type="InterPro" id="IPR036097">
    <property type="entry name" value="HisK_dim/P_sf"/>
</dbReference>
<dbReference type="InterPro" id="IPR000014">
    <property type="entry name" value="PAS"/>
</dbReference>